<evidence type="ECO:0000313" key="5">
    <source>
        <dbReference type="EMBL" id="MBT2187339.1"/>
    </source>
</evidence>
<evidence type="ECO:0000256" key="1">
    <source>
        <dbReference type="ARBA" id="ARBA00023015"/>
    </source>
</evidence>
<evidence type="ECO:0000259" key="4">
    <source>
        <dbReference type="PROSITE" id="PS50043"/>
    </source>
</evidence>
<dbReference type="Pfam" id="PF00196">
    <property type="entry name" value="GerE"/>
    <property type="match status" value="1"/>
</dbReference>
<dbReference type="InterPro" id="IPR016032">
    <property type="entry name" value="Sig_transdc_resp-reg_C-effctor"/>
</dbReference>
<keyword evidence="1" id="KW-0805">Transcription regulation</keyword>
<dbReference type="Gene3D" id="1.10.10.10">
    <property type="entry name" value="Winged helix-like DNA-binding domain superfamily/Winged helix DNA-binding domain"/>
    <property type="match status" value="1"/>
</dbReference>
<reference evidence="5" key="1">
    <citation type="submission" date="2021-05" db="EMBL/GenBank/DDBJ databases">
        <title>Genome of Sphingobium sp. strain.</title>
        <authorList>
            <person name="Fan R."/>
        </authorList>
    </citation>
    <scope>NUCLEOTIDE SEQUENCE</scope>
    <source>
        <strain evidence="5">H33</strain>
    </source>
</reference>
<dbReference type="InterPro" id="IPR036388">
    <property type="entry name" value="WH-like_DNA-bd_sf"/>
</dbReference>
<dbReference type="Proteomes" id="UP001138757">
    <property type="component" value="Unassembled WGS sequence"/>
</dbReference>
<keyword evidence="2" id="KW-0238">DNA-binding</keyword>
<evidence type="ECO:0000256" key="3">
    <source>
        <dbReference type="ARBA" id="ARBA00023163"/>
    </source>
</evidence>
<dbReference type="PANTHER" id="PTHR44688">
    <property type="entry name" value="DNA-BINDING TRANSCRIPTIONAL ACTIVATOR DEVR_DOSR"/>
    <property type="match status" value="1"/>
</dbReference>
<gene>
    <name evidence="5" type="ORF">KK488_10320</name>
</gene>
<dbReference type="GO" id="GO:0003677">
    <property type="term" value="F:DNA binding"/>
    <property type="evidence" value="ECO:0007669"/>
    <property type="project" value="UniProtKB-KW"/>
</dbReference>
<name>A0A9X1DCD6_9SPHN</name>
<dbReference type="PROSITE" id="PS50043">
    <property type="entry name" value="HTH_LUXR_2"/>
    <property type="match status" value="1"/>
</dbReference>
<keyword evidence="6" id="KW-1185">Reference proteome</keyword>
<dbReference type="SMART" id="SM00421">
    <property type="entry name" value="HTH_LUXR"/>
    <property type="match status" value="1"/>
</dbReference>
<feature type="domain" description="HTH luxR-type" evidence="4">
    <location>
        <begin position="189"/>
        <end position="254"/>
    </location>
</feature>
<protein>
    <recommendedName>
        <fullName evidence="4">HTH luxR-type domain-containing protein</fullName>
    </recommendedName>
</protein>
<keyword evidence="3" id="KW-0804">Transcription</keyword>
<accession>A0A9X1DCD6</accession>
<dbReference type="EMBL" id="JAHGAW010000006">
    <property type="protein sequence ID" value="MBT2187339.1"/>
    <property type="molecule type" value="Genomic_DNA"/>
</dbReference>
<evidence type="ECO:0000313" key="6">
    <source>
        <dbReference type="Proteomes" id="UP001138757"/>
    </source>
</evidence>
<sequence length="259" mass="28225">MMARETADALADLVGAIGSERFPGHFHAALASLADVALCSAFRQDEDGTIRLILAQGALPLLADFPLHASLDYARTYWRADPQMRRLAHAAPGPPIVLRRSAAEIADPAYRAACYERAGIRERISIYRAGAPSLVANGYRTLEQAAFSLAEMAAIERHAGLLMAALERHEQGRAAAGEMHDETALMQSLMNLHCGLSAREAEVSAAMMLGETQAEIAARKRLSPDSVVTYRRRAYGKLGIANRRDLLRLHRRLASGERA</sequence>
<dbReference type="AlphaFoldDB" id="A0A9X1DCD6"/>
<proteinExistence type="predicted"/>
<dbReference type="PANTHER" id="PTHR44688:SF16">
    <property type="entry name" value="DNA-BINDING TRANSCRIPTIONAL ACTIVATOR DEVR_DOSR"/>
    <property type="match status" value="1"/>
</dbReference>
<dbReference type="SUPFAM" id="SSF46894">
    <property type="entry name" value="C-terminal effector domain of the bipartite response regulators"/>
    <property type="match status" value="1"/>
</dbReference>
<comment type="caution">
    <text evidence="5">The sequence shown here is derived from an EMBL/GenBank/DDBJ whole genome shotgun (WGS) entry which is preliminary data.</text>
</comment>
<evidence type="ECO:0000256" key="2">
    <source>
        <dbReference type="ARBA" id="ARBA00023125"/>
    </source>
</evidence>
<organism evidence="5 6">
    <name type="scientific">Sphingobium nicotianae</name>
    <dbReference type="NCBI Taxonomy" id="2782607"/>
    <lineage>
        <taxon>Bacteria</taxon>
        <taxon>Pseudomonadati</taxon>
        <taxon>Pseudomonadota</taxon>
        <taxon>Alphaproteobacteria</taxon>
        <taxon>Sphingomonadales</taxon>
        <taxon>Sphingomonadaceae</taxon>
        <taxon>Sphingobium</taxon>
    </lineage>
</organism>
<dbReference type="GO" id="GO:0006355">
    <property type="term" value="P:regulation of DNA-templated transcription"/>
    <property type="evidence" value="ECO:0007669"/>
    <property type="project" value="InterPro"/>
</dbReference>
<dbReference type="InterPro" id="IPR000792">
    <property type="entry name" value="Tscrpt_reg_LuxR_C"/>
</dbReference>